<organism evidence="1 2">
    <name type="scientific">Rhizobium tropici</name>
    <dbReference type="NCBI Taxonomy" id="398"/>
    <lineage>
        <taxon>Bacteria</taxon>
        <taxon>Pseudomonadati</taxon>
        <taxon>Pseudomonadota</taxon>
        <taxon>Alphaproteobacteria</taxon>
        <taxon>Hyphomicrobiales</taxon>
        <taxon>Rhizobiaceae</taxon>
        <taxon>Rhizobium/Agrobacterium group</taxon>
        <taxon>Rhizobium</taxon>
    </lineage>
</organism>
<dbReference type="Proteomes" id="UP000251205">
    <property type="component" value="Unassembled WGS sequence"/>
</dbReference>
<dbReference type="RefSeq" id="WP_112342889.1">
    <property type="nucleotide sequence ID" value="NZ_QMKK01000042.1"/>
</dbReference>
<protein>
    <submittedName>
        <fullName evidence="1">Uncharacterized protein</fullName>
    </submittedName>
</protein>
<accession>A0A329YGZ3</accession>
<proteinExistence type="predicted"/>
<dbReference type="EMBL" id="QMKK01000042">
    <property type="protein sequence ID" value="RAX40285.1"/>
    <property type="molecule type" value="Genomic_DNA"/>
</dbReference>
<dbReference type="AlphaFoldDB" id="A0A329YGZ3"/>
<gene>
    <name evidence="1" type="ORF">DQ393_16805</name>
</gene>
<reference evidence="1 2" key="1">
    <citation type="submission" date="2018-06" db="EMBL/GenBank/DDBJ databases">
        <title>Whole Genome Sequence of an efficient microsymbiont, Rhizobium tropici.</title>
        <authorList>
            <person name="Srinivasan R."/>
            <person name="Singh H.V."/>
            <person name="Srivastava R."/>
            <person name="Kumari B."/>
            <person name="Radhakrishna A."/>
        </authorList>
    </citation>
    <scope>NUCLEOTIDE SEQUENCE [LARGE SCALE GENOMIC DNA]</scope>
    <source>
        <strain evidence="1 2">IGFRI Rhizo-19</strain>
    </source>
</reference>
<comment type="caution">
    <text evidence="1">The sequence shown here is derived from an EMBL/GenBank/DDBJ whole genome shotgun (WGS) entry which is preliminary data.</text>
</comment>
<evidence type="ECO:0000313" key="2">
    <source>
        <dbReference type="Proteomes" id="UP000251205"/>
    </source>
</evidence>
<dbReference type="OrthoDB" id="7352421at2"/>
<sequence length="97" mass="11293">MTLASLDETALYRQEARRGESRIHRRFGTPEEWNYDGLTTEALNSGLVKFHGQHEERPQLPTTMEAFIRDVWKPRYLANAAPLEDEPETFALWCAKE</sequence>
<evidence type="ECO:0000313" key="1">
    <source>
        <dbReference type="EMBL" id="RAX40285.1"/>
    </source>
</evidence>
<name>A0A329YGZ3_RHITR</name>